<proteinExistence type="predicted"/>
<evidence type="ECO:0000313" key="1">
    <source>
        <dbReference type="EMBL" id="TKW13437.1"/>
    </source>
</evidence>
<keyword evidence="2" id="KW-1185">Reference proteome</keyword>
<dbReference type="Proteomes" id="UP000298652">
    <property type="component" value="Chromosome 5"/>
</dbReference>
<organism evidence="1 2">
    <name type="scientific">Setaria viridis</name>
    <name type="common">Green bristlegrass</name>
    <name type="synonym">Setaria italica subsp. viridis</name>
    <dbReference type="NCBI Taxonomy" id="4556"/>
    <lineage>
        <taxon>Eukaryota</taxon>
        <taxon>Viridiplantae</taxon>
        <taxon>Streptophyta</taxon>
        <taxon>Embryophyta</taxon>
        <taxon>Tracheophyta</taxon>
        <taxon>Spermatophyta</taxon>
        <taxon>Magnoliopsida</taxon>
        <taxon>Liliopsida</taxon>
        <taxon>Poales</taxon>
        <taxon>Poaceae</taxon>
        <taxon>PACMAD clade</taxon>
        <taxon>Panicoideae</taxon>
        <taxon>Panicodae</taxon>
        <taxon>Paniceae</taxon>
        <taxon>Cenchrinae</taxon>
        <taxon>Setaria</taxon>
    </lineage>
</organism>
<reference evidence="1" key="1">
    <citation type="submission" date="2019-03" db="EMBL/GenBank/DDBJ databases">
        <title>WGS assembly of Setaria viridis.</title>
        <authorList>
            <person name="Huang P."/>
            <person name="Jenkins J."/>
            <person name="Grimwood J."/>
            <person name="Barry K."/>
            <person name="Healey A."/>
            <person name="Mamidi S."/>
            <person name="Sreedasyam A."/>
            <person name="Shu S."/>
            <person name="Feldman M."/>
            <person name="Wu J."/>
            <person name="Yu Y."/>
            <person name="Chen C."/>
            <person name="Johnson J."/>
            <person name="Rokhsar D."/>
            <person name="Baxter I."/>
            <person name="Schmutz J."/>
            <person name="Brutnell T."/>
            <person name="Kellogg E."/>
        </authorList>
    </citation>
    <scope>NUCLEOTIDE SEQUENCE [LARGE SCALE GENOMIC DNA]</scope>
</reference>
<dbReference type="AlphaFoldDB" id="A0A4U6UR57"/>
<protein>
    <submittedName>
        <fullName evidence="1">Uncharacterized protein</fullName>
    </submittedName>
</protein>
<evidence type="ECO:0000313" key="2">
    <source>
        <dbReference type="Proteomes" id="UP000298652"/>
    </source>
</evidence>
<dbReference type="Gramene" id="TKW13437">
    <property type="protein sequence ID" value="TKW13437"/>
    <property type="gene ID" value="SEVIR_5G101200v2"/>
</dbReference>
<name>A0A4U6UR57_SETVI</name>
<accession>A0A4U6UR57</accession>
<gene>
    <name evidence="1" type="ORF">SEVIR_5G101200v2</name>
</gene>
<sequence length="49" mass="5606">MVVGSSVVVQKGLKLSHPFHKTQVGIPQEFLDDFTRSWLMKVIVPQFHI</sequence>
<dbReference type="EMBL" id="CM016556">
    <property type="protein sequence ID" value="TKW13437.1"/>
    <property type="molecule type" value="Genomic_DNA"/>
</dbReference>